<dbReference type="AlphaFoldDB" id="A0A4D5RDZ6"/>
<dbReference type="EMBL" id="GHJT01001364">
    <property type="protein sequence ID" value="MOY35335.1"/>
    <property type="molecule type" value="Transcribed_RNA"/>
</dbReference>
<feature type="compositionally biased region" description="Basic and acidic residues" evidence="1">
    <location>
        <begin position="238"/>
        <end position="248"/>
    </location>
</feature>
<feature type="compositionally biased region" description="Polar residues" evidence="1">
    <location>
        <begin position="142"/>
        <end position="157"/>
    </location>
</feature>
<name>A0A4D5RDZ6_IXOSC</name>
<feature type="region of interest" description="Disordered" evidence="1">
    <location>
        <begin position="178"/>
        <end position="208"/>
    </location>
</feature>
<evidence type="ECO:0000313" key="3">
    <source>
        <dbReference type="EMBL" id="MOY35335.1"/>
    </source>
</evidence>
<feature type="transmembrane region" description="Helical" evidence="2">
    <location>
        <begin position="51"/>
        <end position="72"/>
    </location>
</feature>
<keyword evidence="2" id="KW-0472">Membrane</keyword>
<protein>
    <submittedName>
        <fullName evidence="3">Uncharacterized protein</fullName>
    </submittedName>
</protein>
<feature type="compositionally biased region" description="Basic and acidic residues" evidence="1">
    <location>
        <begin position="178"/>
        <end position="193"/>
    </location>
</feature>
<feature type="region of interest" description="Disordered" evidence="1">
    <location>
        <begin position="142"/>
        <end position="162"/>
    </location>
</feature>
<dbReference type="OrthoDB" id="10371958at2759"/>
<reference evidence="3" key="1">
    <citation type="submission" date="2019-04" db="EMBL/GenBank/DDBJ databases">
        <title>An insight into the mialome of Ixodes scapularis.</title>
        <authorList>
            <person name="Ribeiro J.M."/>
            <person name="Mather T.N."/>
            <person name="Karim S."/>
        </authorList>
    </citation>
    <scope>NUCLEOTIDE SEQUENCE</scope>
</reference>
<feature type="transmembrane region" description="Helical" evidence="2">
    <location>
        <begin position="24"/>
        <end position="45"/>
    </location>
</feature>
<evidence type="ECO:0000256" key="2">
    <source>
        <dbReference type="SAM" id="Phobius"/>
    </source>
</evidence>
<proteinExistence type="predicted"/>
<feature type="non-terminal residue" evidence="3">
    <location>
        <position position="280"/>
    </location>
</feature>
<organism evidence="3">
    <name type="scientific">Ixodes scapularis</name>
    <name type="common">Black-legged tick</name>
    <name type="synonym">Deer tick</name>
    <dbReference type="NCBI Taxonomy" id="6945"/>
    <lineage>
        <taxon>Eukaryota</taxon>
        <taxon>Metazoa</taxon>
        <taxon>Ecdysozoa</taxon>
        <taxon>Arthropoda</taxon>
        <taxon>Chelicerata</taxon>
        <taxon>Arachnida</taxon>
        <taxon>Acari</taxon>
        <taxon>Parasitiformes</taxon>
        <taxon>Ixodida</taxon>
        <taxon>Ixodoidea</taxon>
        <taxon>Ixodidae</taxon>
        <taxon>Ixodinae</taxon>
        <taxon>Ixodes</taxon>
    </lineage>
</organism>
<keyword evidence="2" id="KW-0812">Transmembrane</keyword>
<keyword evidence="2" id="KW-1133">Transmembrane helix</keyword>
<evidence type="ECO:0000256" key="1">
    <source>
        <dbReference type="SAM" id="MobiDB-lite"/>
    </source>
</evidence>
<accession>A0A4D5RDZ6</accession>
<sequence length="280" mass="31060">MPCIVGGGGQARNLKKIQERNYKCIYRILIGLIFSAALIGSGSALCAKGHYRFVVLAAVGVCASIPLLLLLVAQIWQNKHPFAQNSARKEPPTWYLDERNRNFRLSRLQSERSVPYTSDLEMIKMERTIQFVNSLKDNDSSYWTGSMNSSKQTSASTPEADHKAPCTLEATYHSDVLEKESSKSAAPDDHPDIGFDEGISSVTSVSPPKEHDIRVPLAIHPIWPKRLASMRSWTAQGRVKEGSRHKDQFSGIGNGRPEGPRDVIVESVVQTRDAVQQGFL</sequence>
<dbReference type="VEuPathDB" id="VectorBase:ISCP_004529"/>
<feature type="region of interest" description="Disordered" evidence="1">
    <location>
        <begin position="237"/>
        <end position="260"/>
    </location>
</feature>